<keyword evidence="1" id="KW-0433">Leucine-rich repeat</keyword>
<feature type="domain" description="Disease resistance protein winged helix" evidence="8">
    <location>
        <begin position="402"/>
        <end position="472"/>
    </location>
</feature>
<dbReference type="Pfam" id="PF18052">
    <property type="entry name" value="Rx_N"/>
    <property type="match status" value="1"/>
</dbReference>
<accession>A0AAV5M1T8</accession>
<evidence type="ECO:0000256" key="4">
    <source>
        <dbReference type="ARBA" id="ARBA00022821"/>
    </source>
</evidence>
<dbReference type="EMBL" id="BPVZ01000168">
    <property type="protein sequence ID" value="GKV43423.1"/>
    <property type="molecule type" value="Genomic_DNA"/>
</dbReference>
<feature type="domain" description="NB-ARC" evidence="6">
    <location>
        <begin position="144"/>
        <end position="315"/>
    </location>
</feature>
<dbReference type="GO" id="GO:0051707">
    <property type="term" value="P:response to other organism"/>
    <property type="evidence" value="ECO:0007669"/>
    <property type="project" value="UniProtKB-ARBA"/>
</dbReference>
<evidence type="ECO:0000313" key="11">
    <source>
        <dbReference type="Proteomes" id="UP001054252"/>
    </source>
</evidence>
<feature type="domain" description="R13L1/DRL21-like LRR repeat region" evidence="9">
    <location>
        <begin position="663"/>
        <end position="791"/>
    </location>
</feature>
<dbReference type="Pfam" id="PF25019">
    <property type="entry name" value="LRR_R13L1-DRL21"/>
    <property type="match status" value="1"/>
</dbReference>
<organism evidence="10 11">
    <name type="scientific">Rubroshorea leprosula</name>
    <dbReference type="NCBI Taxonomy" id="152421"/>
    <lineage>
        <taxon>Eukaryota</taxon>
        <taxon>Viridiplantae</taxon>
        <taxon>Streptophyta</taxon>
        <taxon>Embryophyta</taxon>
        <taxon>Tracheophyta</taxon>
        <taxon>Spermatophyta</taxon>
        <taxon>Magnoliopsida</taxon>
        <taxon>eudicotyledons</taxon>
        <taxon>Gunneridae</taxon>
        <taxon>Pentapetalae</taxon>
        <taxon>rosids</taxon>
        <taxon>malvids</taxon>
        <taxon>Malvales</taxon>
        <taxon>Dipterocarpaceae</taxon>
        <taxon>Rubroshorea</taxon>
    </lineage>
</organism>
<feature type="domain" description="Disease resistance N-terminal" evidence="7">
    <location>
        <begin position="1"/>
        <end position="62"/>
    </location>
</feature>
<dbReference type="InterPro" id="IPR041118">
    <property type="entry name" value="Rx_N"/>
</dbReference>
<dbReference type="FunFam" id="1.10.10.10:FF:000322">
    <property type="entry name" value="Probable disease resistance protein At1g63360"/>
    <property type="match status" value="1"/>
</dbReference>
<keyword evidence="5" id="KW-0067">ATP-binding</keyword>
<dbReference type="FunFam" id="3.40.50.300:FF:001091">
    <property type="entry name" value="Probable disease resistance protein At1g61300"/>
    <property type="match status" value="1"/>
</dbReference>
<name>A0AAV5M1T8_9ROSI</name>
<evidence type="ECO:0000259" key="7">
    <source>
        <dbReference type="Pfam" id="PF18052"/>
    </source>
</evidence>
<dbReference type="InterPro" id="IPR027417">
    <property type="entry name" value="P-loop_NTPase"/>
</dbReference>
<dbReference type="Gene3D" id="1.10.8.430">
    <property type="entry name" value="Helical domain of apoptotic protease-activating factors"/>
    <property type="match status" value="1"/>
</dbReference>
<dbReference type="GO" id="GO:0043531">
    <property type="term" value="F:ADP binding"/>
    <property type="evidence" value="ECO:0007669"/>
    <property type="project" value="InterPro"/>
</dbReference>
<dbReference type="Pfam" id="PF23559">
    <property type="entry name" value="WHD_DRP"/>
    <property type="match status" value="1"/>
</dbReference>
<evidence type="ECO:0008006" key="12">
    <source>
        <dbReference type="Google" id="ProtNLM"/>
    </source>
</evidence>
<evidence type="ECO:0000259" key="6">
    <source>
        <dbReference type="Pfam" id="PF00931"/>
    </source>
</evidence>
<evidence type="ECO:0000313" key="10">
    <source>
        <dbReference type="EMBL" id="GKV43423.1"/>
    </source>
</evidence>
<dbReference type="SUPFAM" id="SSF52540">
    <property type="entry name" value="P-loop containing nucleoside triphosphate hydrolases"/>
    <property type="match status" value="1"/>
</dbReference>
<evidence type="ECO:0000256" key="5">
    <source>
        <dbReference type="ARBA" id="ARBA00022840"/>
    </source>
</evidence>
<keyword evidence="4" id="KW-0611">Plant defense</keyword>
<dbReference type="Pfam" id="PF00931">
    <property type="entry name" value="NB-ARC"/>
    <property type="match status" value="1"/>
</dbReference>
<reference evidence="10 11" key="1">
    <citation type="journal article" date="2021" name="Commun. Biol.">
        <title>The genome of Shorea leprosula (Dipterocarpaceae) highlights the ecological relevance of drought in aseasonal tropical rainforests.</title>
        <authorList>
            <person name="Ng K.K.S."/>
            <person name="Kobayashi M.J."/>
            <person name="Fawcett J.A."/>
            <person name="Hatakeyama M."/>
            <person name="Paape T."/>
            <person name="Ng C.H."/>
            <person name="Ang C.C."/>
            <person name="Tnah L.H."/>
            <person name="Lee C.T."/>
            <person name="Nishiyama T."/>
            <person name="Sese J."/>
            <person name="O'Brien M.J."/>
            <person name="Copetti D."/>
            <person name="Mohd Noor M.I."/>
            <person name="Ong R.C."/>
            <person name="Putra M."/>
            <person name="Sireger I.Z."/>
            <person name="Indrioko S."/>
            <person name="Kosugi Y."/>
            <person name="Izuno A."/>
            <person name="Isagi Y."/>
            <person name="Lee S.L."/>
            <person name="Shimizu K.K."/>
        </authorList>
    </citation>
    <scope>NUCLEOTIDE SEQUENCE [LARGE SCALE GENOMIC DNA]</scope>
    <source>
        <strain evidence="10">214</strain>
    </source>
</reference>
<dbReference type="InterPro" id="IPR042197">
    <property type="entry name" value="Apaf_helical"/>
</dbReference>
<dbReference type="Gene3D" id="3.40.50.300">
    <property type="entry name" value="P-loop containing nucleotide triphosphate hydrolases"/>
    <property type="match status" value="1"/>
</dbReference>
<evidence type="ECO:0000259" key="8">
    <source>
        <dbReference type="Pfam" id="PF23559"/>
    </source>
</evidence>
<dbReference type="Gene3D" id="1.10.10.10">
    <property type="entry name" value="Winged helix-like DNA-binding domain superfamily/Winged helix DNA-binding domain"/>
    <property type="match status" value="1"/>
</dbReference>
<dbReference type="SUPFAM" id="SSF52058">
    <property type="entry name" value="L domain-like"/>
    <property type="match status" value="2"/>
</dbReference>
<dbReference type="InterPro" id="IPR036388">
    <property type="entry name" value="WH-like_DNA-bd_sf"/>
</dbReference>
<dbReference type="Gene3D" id="3.80.10.10">
    <property type="entry name" value="Ribonuclease Inhibitor"/>
    <property type="match status" value="3"/>
</dbReference>
<dbReference type="InterPro" id="IPR032675">
    <property type="entry name" value="LRR_dom_sf"/>
</dbReference>
<evidence type="ECO:0000256" key="1">
    <source>
        <dbReference type="ARBA" id="ARBA00022614"/>
    </source>
</evidence>
<evidence type="ECO:0000256" key="3">
    <source>
        <dbReference type="ARBA" id="ARBA00022741"/>
    </source>
</evidence>
<proteinExistence type="predicted"/>
<evidence type="ECO:0000256" key="2">
    <source>
        <dbReference type="ARBA" id="ARBA00022737"/>
    </source>
</evidence>
<dbReference type="GO" id="GO:0005524">
    <property type="term" value="F:ATP binding"/>
    <property type="evidence" value="ECO:0007669"/>
    <property type="project" value="UniProtKB-KW"/>
</dbReference>
<dbReference type="Proteomes" id="UP001054252">
    <property type="component" value="Unassembled WGS sequence"/>
</dbReference>
<evidence type="ECO:0000259" key="9">
    <source>
        <dbReference type="Pfam" id="PF25019"/>
    </source>
</evidence>
<dbReference type="InterPro" id="IPR058922">
    <property type="entry name" value="WHD_DRP"/>
</dbReference>
<dbReference type="PANTHER" id="PTHR36766">
    <property type="entry name" value="PLANT BROAD-SPECTRUM MILDEW RESISTANCE PROTEIN RPW8"/>
    <property type="match status" value="1"/>
</dbReference>
<dbReference type="GO" id="GO:0006952">
    <property type="term" value="P:defense response"/>
    <property type="evidence" value="ECO:0007669"/>
    <property type="project" value="UniProtKB-KW"/>
</dbReference>
<dbReference type="PANTHER" id="PTHR36766:SF51">
    <property type="entry name" value="DISEASE RESISTANCE RPP13-LIKE PROTEIN 1"/>
    <property type="match status" value="1"/>
</dbReference>
<keyword evidence="11" id="KW-1185">Reference proteome</keyword>
<comment type="caution">
    <text evidence="10">The sequence shown here is derived from an EMBL/GenBank/DDBJ whole genome shotgun (WGS) entry which is preliminary data.</text>
</comment>
<gene>
    <name evidence="10" type="ORF">SLEP1_g50713</name>
</gene>
<protein>
    <recommendedName>
        <fullName evidence="12">Disease resistance RPP13-like protein 1</fullName>
    </recommendedName>
</protein>
<keyword evidence="2" id="KW-0677">Repeat</keyword>
<dbReference type="InterPro" id="IPR002182">
    <property type="entry name" value="NB-ARC"/>
</dbReference>
<sequence>MEHWKILLPKITAVLQHAEENQVANQFVKLHIDDLKDLAYDIEDILEEFVIDAKRSELSAESEARPNKLQKFFASVFFGSRAKPNPKIDSMVNDLSGRLQKIDNGMRSLDLANLALKLEDKSHKVAAKRLPESSLLEDKVLGRDSDKDAILQRLLEDGGSLEQDFVIPIVGMGGLGKTTLARLIYNHDKLKGRFDLKAWVCVSDEFDIARITRTILEQVTRKKCVFDDFNLLQEELKGNLSGFKFFLVLDDVWNKEYGQWDVLKRPFMSGAPGSKIIVTTRNKDVGMMMRGDDGIYKLELLQDDACLPLFTLHALGKENFDAHPNLQDVGEKLVLRCKRLPLALKTVGGILRGKLHRDEWENILNSEIWSPSEDKSGILPALRLSYNHLPSHLKRCFAYCALFPKDYEFDKKKLVLLWMAEGLLQQQSHGKKQMEEKIGDQYFQELLSRSLFQQSSGDESRFVMHDLINDLAVDVAGEIYCNLERSMNDEKLKKARHLSFTPHPYEIPKRFIVLDKLKPLRTFLPLKVHNYRPIAYLFNRILHDFLPTSNRLRVVSLCGYMINKLPDSFENLKHIRYIDLSVTIIKCLPELVGSLFFLQTLLLSRCSQLTKLPTTIGNLIDLHHLDITDTPSLKELPSGIGNLKNLVTLSKFIVGKTSGTMRLSYLKNLSQLQGKLSILDLQNVLDVHDAREANLDKIHGLEELILEWTTPNNDEDESVLEMQVLSWLKPHSNLKSLKISCYGGQSLSNWVCDPLLFLNLSSMELSNCKRCTLLPSLGWLPVLKKLIIRGMEAIEYVGSEFYGGQDCFPSLEELGFENMLNWKEWISPTGSEGEFPCLRRLVIQTCPKLLGQLPSNLSSLKELDVSNCSAMLLKNMGDLTSLAYLSLLGISNMTCLPESFTRSLTTLEALCIRNCNDLTCLWEKGAEIEQSPLPFNLKHLSLVNCGALESLPDAMMMRMDGSSSSNTSMLMSRLEKLEIFYCDSLKSFPRGKLPITLKSLSIANCKGLESLPDAHGDNNNNSNLNLKIGNLPCLYSSSEGCHQLPAFLTEFKVKCCEWLESFPERMLQHCTRLQSIEINKCKILKSLSTLDRVSSLVKLCIHSCEVLEFLPEELGLCTPNLKDLTIGWCENFKSLPSTMYQLKALRKLEMTSCPSIEFIPDGGLPPNLTELLLECKNVKFVPNTIYQLTSLKDLTIPGGALTMGLQTLTSLQNLTIEQKFPLDIVLPSSLPFLMIRNEENLKSIPGGLFQNLSSLKGLCIADCPKLRSLPREAFPSSLGELCIMGCPHLKQQHFEVKGDYWNLTRGIRVQIDWEEVNY</sequence>
<dbReference type="Gene3D" id="1.20.5.4130">
    <property type="match status" value="1"/>
</dbReference>
<dbReference type="PRINTS" id="PR00364">
    <property type="entry name" value="DISEASERSIST"/>
</dbReference>
<keyword evidence="3" id="KW-0547">Nucleotide-binding</keyword>
<dbReference type="InterPro" id="IPR056789">
    <property type="entry name" value="LRR_R13L1-DRL21"/>
</dbReference>